<evidence type="ECO:0000313" key="2">
    <source>
        <dbReference type="Proteomes" id="UP000789396"/>
    </source>
</evidence>
<feature type="non-terminal residue" evidence="1">
    <location>
        <position position="85"/>
    </location>
</feature>
<reference evidence="1" key="1">
    <citation type="submission" date="2021-06" db="EMBL/GenBank/DDBJ databases">
        <authorList>
            <person name="Kallberg Y."/>
            <person name="Tangrot J."/>
            <person name="Rosling A."/>
        </authorList>
    </citation>
    <scope>NUCLEOTIDE SEQUENCE</scope>
    <source>
        <strain evidence="1">IN212</strain>
    </source>
</reference>
<accession>A0A9N9JUJ1</accession>
<dbReference type="AlphaFoldDB" id="A0A9N9JUJ1"/>
<name>A0A9N9JUJ1_9GLOM</name>
<keyword evidence="2" id="KW-1185">Reference proteome</keyword>
<dbReference type="OrthoDB" id="2423446at2759"/>
<protein>
    <submittedName>
        <fullName evidence="1">2325_t:CDS:1</fullName>
    </submittedName>
</protein>
<organism evidence="1 2">
    <name type="scientific">Racocetra fulgida</name>
    <dbReference type="NCBI Taxonomy" id="60492"/>
    <lineage>
        <taxon>Eukaryota</taxon>
        <taxon>Fungi</taxon>
        <taxon>Fungi incertae sedis</taxon>
        <taxon>Mucoromycota</taxon>
        <taxon>Glomeromycotina</taxon>
        <taxon>Glomeromycetes</taxon>
        <taxon>Diversisporales</taxon>
        <taxon>Gigasporaceae</taxon>
        <taxon>Racocetra</taxon>
    </lineage>
</organism>
<feature type="non-terminal residue" evidence="1">
    <location>
        <position position="1"/>
    </location>
</feature>
<sequence>QKLAAKNQYLAAEKQYLAAIDKLLKVACASDDHTKAFEILQQIQNEGNDQTKEASRLGHTHARVWANIYNSSDDFGASVVIDQNM</sequence>
<comment type="caution">
    <text evidence="1">The sequence shown here is derived from an EMBL/GenBank/DDBJ whole genome shotgun (WGS) entry which is preliminary data.</text>
</comment>
<evidence type="ECO:0000313" key="1">
    <source>
        <dbReference type="EMBL" id="CAG8792451.1"/>
    </source>
</evidence>
<gene>
    <name evidence="1" type="ORF">RFULGI_LOCUS16878</name>
</gene>
<dbReference type="Proteomes" id="UP000789396">
    <property type="component" value="Unassembled WGS sequence"/>
</dbReference>
<dbReference type="EMBL" id="CAJVPZ010062698">
    <property type="protein sequence ID" value="CAG8792451.1"/>
    <property type="molecule type" value="Genomic_DNA"/>
</dbReference>
<proteinExistence type="predicted"/>